<dbReference type="AlphaFoldDB" id="A0A7C3ZY96"/>
<dbReference type="InterPro" id="IPR012809">
    <property type="entry name" value="ECF_CbiQ"/>
</dbReference>
<dbReference type="Pfam" id="PF02361">
    <property type="entry name" value="CbiQ"/>
    <property type="match status" value="1"/>
</dbReference>
<feature type="transmembrane region" description="Helical" evidence="6">
    <location>
        <begin position="100"/>
        <end position="121"/>
    </location>
</feature>
<keyword evidence="2" id="KW-1003">Cell membrane</keyword>
<dbReference type="PANTHER" id="PTHR34857">
    <property type="entry name" value="SLL0384 PROTEIN"/>
    <property type="match status" value="1"/>
</dbReference>
<dbReference type="NCBIfam" id="TIGR02454">
    <property type="entry name" value="ECF_T_CbiQ"/>
    <property type="match status" value="1"/>
</dbReference>
<organism evidence="7">
    <name type="scientific">Planktothricoides sp. SpSt-374</name>
    <dbReference type="NCBI Taxonomy" id="2282167"/>
    <lineage>
        <taxon>Bacteria</taxon>
        <taxon>Bacillati</taxon>
        <taxon>Cyanobacteriota</taxon>
        <taxon>Cyanophyceae</taxon>
        <taxon>Oscillatoriophycideae</taxon>
        <taxon>Oscillatoriales</taxon>
        <taxon>Oscillatoriaceae</taxon>
        <taxon>Planktothricoides</taxon>
    </lineage>
</organism>
<feature type="transmembrane region" description="Helical" evidence="6">
    <location>
        <begin position="21"/>
        <end position="52"/>
    </location>
</feature>
<proteinExistence type="predicted"/>
<dbReference type="EMBL" id="DSPX01000197">
    <property type="protein sequence ID" value="HGG02709.1"/>
    <property type="molecule type" value="Genomic_DNA"/>
</dbReference>
<feature type="transmembrane region" description="Helical" evidence="6">
    <location>
        <begin position="241"/>
        <end position="262"/>
    </location>
</feature>
<comment type="caution">
    <text evidence="7">The sequence shown here is derived from an EMBL/GenBank/DDBJ whole genome shotgun (WGS) entry which is preliminary data.</text>
</comment>
<sequence>MDEYAYLESPIHRWDTRCKMIGLTTLIFAFATVNSFPLILPMLAISAIIYFVSKLPLLFLFHRLRYPSLFVLGLVVVLPFISGTTIIGQIGYLTVRQEGCFAMLLITSRFVAIMTLCLVMFSTSSVLTTIKALRDCGISPILADLIFLSYRYLFEIGHQFKTMEMALRLRGFQPRHINQRNLSVLASLAGTLLVRSYEQSEQVYQAMRLRGYGGNTGRGDSRISPTYPGILGSTKSFTRDWFSLVLMILCLIISVIFIGVAVS</sequence>
<keyword evidence="5 6" id="KW-0472">Membrane</keyword>
<dbReference type="GO" id="GO:0043190">
    <property type="term" value="C:ATP-binding cassette (ABC) transporter complex"/>
    <property type="evidence" value="ECO:0007669"/>
    <property type="project" value="InterPro"/>
</dbReference>
<dbReference type="InterPro" id="IPR051611">
    <property type="entry name" value="ECF_transporter_component"/>
</dbReference>
<dbReference type="InterPro" id="IPR003339">
    <property type="entry name" value="ABC/ECF_trnsptr_transmembrane"/>
</dbReference>
<keyword evidence="3 6" id="KW-0812">Transmembrane</keyword>
<comment type="subcellular location">
    <subcellularLocation>
        <location evidence="1">Cell membrane</location>
        <topology evidence="1">Multi-pass membrane protein</topology>
    </subcellularLocation>
</comment>
<gene>
    <name evidence="7" type="primary">cbiQ</name>
    <name evidence="7" type="ORF">ENR15_19220</name>
</gene>
<keyword evidence="4 6" id="KW-1133">Transmembrane helix</keyword>
<dbReference type="GO" id="GO:0006824">
    <property type="term" value="P:cobalt ion transport"/>
    <property type="evidence" value="ECO:0007669"/>
    <property type="project" value="InterPro"/>
</dbReference>
<evidence type="ECO:0000256" key="1">
    <source>
        <dbReference type="ARBA" id="ARBA00004651"/>
    </source>
</evidence>
<reference evidence="7" key="1">
    <citation type="journal article" date="2020" name="mSystems">
        <title>Genome- and Community-Level Interaction Insights into Carbon Utilization and Element Cycling Functions of Hydrothermarchaeota in Hydrothermal Sediment.</title>
        <authorList>
            <person name="Zhou Z."/>
            <person name="Liu Y."/>
            <person name="Xu W."/>
            <person name="Pan J."/>
            <person name="Luo Z.H."/>
            <person name="Li M."/>
        </authorList>
    </citation>
    <scope>NUCLEOTIDE SEQUENCE [LARGE SCALE GENOMIC DNA]</scope>
    <source>
        <strain evidence="7">SpSt-374</strain>
    </source>
</reference>
<accession>A0A7C3ZY96</accession>
<evidence type="ECO:0000256" key="4">
    <source>
        <dbReference type="ARBA" id="ARBA00022989"/>
    </source>
</evidence>
<dbReference type="CDD" id="cd16914">
    <property type="entry name" value="EcfT"/>
    <property type="match status" value="1"/>
</dbReference>
<evidence type="ECO:0000313" key="7">
    <source>
        <dbReference type="EMBL" id="HGG02709.1"/>
    </source>
</evidence>
<feature type="transmembrane region" description="Helical" evidence="6">
    <location>
        <begin position="64"/>
        <end position="88"/>
    </location>
</feature>
<protein>
    <submittedName>
        <fullName evidence="7">Cobalt ECF transporter T component CbiQ</fullName>
    </submittedName>
</protein>
<evidence type="ECO:0000256" key="6">
    <source>
        <dbReference type="SAM" id="Phobius"/>
    </source>
</evidence>
<dbReference type="PANTHER" id="PTHR34857:SF2">
    <property type="entry name" value="SLL0384 PROTEIN"/>
    <property type="match status" value="1"/>
</dbReference>
<evidence type="ECO:0000256" key="3">
    <source>
        <dbReference type="ARBA" id="ARBA00022692"/>
    </source>
</evidence>
<evidence type="ECO:0000256" key="2">
    <source>
        <dbReference type="ARBA" id="ARBA00022475"/>
    </source>
</evidence>
<name>A0A7C3ZY96_9CYAN</name>
<evidence type="ECO:0000256" key="5">
    <source>
        <dbReference type="ARBA" id="ARBA00023136"/>
    </source>
</evidence>